<proteinExistence type="predicted"/>
<gene>
    <name evidence="1" type="ORF">BJ138DRAFT_372891</name>
</gene>
<name>A0ACB8A4A8_9AGAM</name>
<organism evidence="1 2">
    <name type="scientific">Hygrophoropsis aurantiaca</name>
    <dbReference type="NCBI Taxonomy" id="72124"/>
    <lineage>
        <taxon>Eukaryota</taxon>
        <taxon>Fungi</taxon>
        <taxon>Dikarya</taxon>
        <taxon>Basidiomycota</taxon>
        <taxon>Agaricomycotina</taxon>
        <taxon>Agaricomycetes</taxon>
        <taxon>Agaricomycetidae</taxon>
        <taxon>Boletales</taxon>
        <taxon>Coniophorineae</taxon>
        <taxon>Hygrophoropsidaceae</taxon>
        <taxon>Hygrophoropsis</taxon>
    </lineage>
</organism>
<dbReference type="Proteomes" id="UP000790377">
    <property type="component" value="Unassembled WGS sequence"/>
</dbReference>
<comment type="caution">
    <text evidence="1">The sequence shown here is derived from an EMBL/GenBank/DDBJ whole genome shotgun (WGS) entry which is preliminary data.</text>
</comment>
<evidence type="ECO:0000313" key="2">
    <source>
        <dbReference type="Proteomes" id="UP000790377"/>
    </source>
</evidence>
<sequence length="111" mass="12322">MPTLTRRNLSQYLQSISSTHTGSDGNVITIWTLTITGTHMTVLLPLFHFPFLSPQTEKTYRVNIYKDHIGVPVYWAWHAMSSITSINFYASDLSTSSIKDVNVALGTGTAS</sequence>
<protein>
    <submittedName>
        <fullName evidence="1">Uncharacterized protein</fullName>
    </submittedName>
</protein>
<keyword evidence="2" id="KW-1185">Reference proteome</keyword>
<evidence type="ECO:0000313" key="1">
    <source>
        <dbReference type="EMBL" id="KAH7908334.1"/>
    </source>
</evidence>
<reference evidence="1" key="1">
    <citation type="journal article" date="2021" name="New Phytol.">
        <title>Evolutionary innovations through gain and loss of genes in the ectomycorrhizal Boletales.</title>
        <authorList>
            <person name="Wu G."/>
            <person name="Miyauchi S."/>
            <person name="Morin E."/>
            <person name="Kuo A."/>
            <person name="Drula E."/>
            <person name="Varga T."/>
            <person name="Kohler A."/>
            <person name="Feng B."/>
            <person name="Cao Y."/>
            <person name="Lipzen A."/>
            <person name="Daum C."/>
            <person name="Hundley H."/>
            <person name="Pangilinan J."/>
            <person name="Johnson J."/>
            <person name="Barry K."/>
            <person name="LaButti K."/>
            <person name="Ng V."/>
            <person name="Ahrendt S."/>
            <person name="Min B."/>
            <person name="Choi I.G."/>
            <person name="Park H."/>
            <person name="Plett J.M."/>
            <person name="Magnuson J."/>
            <person name="Spatafora J.W."/>
            <person name="Nagy L.G."/>
            <person name="Henrissat B."/>
            <person name="Grigoriev I.V."/>
            <person name="Yang Z.L."/>
            <person name="Xu J."/>
            <person name="Martin F.M."/>
        </authorList>
    </citation>
    <scope>NUCLEOTIDE SEQUENCE</scope>
    <source>
        <strain evidence="1">ATCC 28755</strain>
    </source>
</reference>
<dbReference type="EMBL" id="MU267829">
    <property type="protein sequence ID" value="KAH7908334.1"/>
    <property type="molecule type" value="Genomic_DNA"/>
</dbReference>
<accession>A0ACB8A4A8</accession>